<reference evidence="2 3" key="1">
    <citation type="submission" date="2019-06" db="EMBL/GenBank/DDBJ databases">
        <title>Whole genome shotgun sequence of Zoogloea ramigera NBRC 15342.</title>
        <authorList>
            <person name="Hosoyama A."/>
            <person name="Uohara A."/>
            <person name="Ohji S."/>
            <person name="Ichikawa N."/>
        </authorList>
    </citation>
    <scope>NUCLEOTIDE SEQUENCE [LARGE SCALE GENOMIC DNA]</scope>
    <source>
        <strain evidence="2 3">NBRC 15342</strain>
    </source>
</reference>
<evidence type="ECO:0000313" key="3">
    <source>
        <dbReference type="Proteomes" id="UP000318422"/>
    </source>
</evidence>
<accession>A0A4Y4CU30</accession>
<evidence type="ECO:0000313" key="2">
    <source>
        <dbReference type="EMBL" id="GEC94763.1"/>
    </source>
</evidence>
<dbReference type="EMBL" id="BJNV01000010">
    <property type="protein sequence ID" value="GEC94763.1"/>
    <property type="molecule type" value="Genomic_DNA"/>
</dbReference>
<keyword evidence="1" id="KW-0732">Signal</keyword>
<gene>
    <name evidence="2" type="ORF">ZRA01_08360</name>
</gene>
<feature type="chain" id="PRO_5021410876" evidence="1">
    <location>
        <begin position="31"/>
        <end position="79"/>
    </location>
</feature>
<dbReference type="RefSeq" id="WP_141349628.1">
    <property type="nucleotide sequence ID" value="NZ_BJNV01000010.1"/>
</dbReference>
<evidence type="ECO:0000256" key="1">
    <source>
        <dbReference type="SAM" id="SignalP"/>
    </source>
</evidence>
<name>A0A4Y4CU30_ZOORA</name>
<proteinExistence type="predicted"/>
<protein>
    <submittedName>
        <fullName evidence="2">Uncharacterized protein</fullName>
    </submittedName>
</protein>
<dbReference type="Proteomes" id="UP000318422">
    <property type="component" value="Unassembled WGS sequence"/>
</dbReference>
<dbReference type="AlphaFoldDB" id="A0A4Y4CU30"/>
<keyword evidence="3" id="KW-1185">Reference proteome</keyword>
<comment type="caution">
    <text evidence="2">The sequence shown here is derived from an EMBL/GenBank/DDBJ whole genome shotgun (WGS) entry which is preliminary data.</text>
</comment>
<feature type="signal peptide" evidence="1">
    <location>
        <begin position="1"/>
        <end position="30"/>
    </location>
</feature>
<organism evidence="2 3">
    <name type="scientific">Zoogloea ramigera</name>
    <dbReference type="NCBI Taxonomy" id="350"/>
    <lineage>
        <taxon>Bacteria</taxon>
        <taxon>Pseudomonadati</taxon>
        <taxon>Pseudomonadota</taxon>
        <taxon>Betaproteobacteria</taxon>
        <taxon>Rhodocyclales</taxon>
        <taxon>Zoogloeaceae</taxon>
        <taxon>Zoogloea</taxon>
    </lineage>
</organism>
<sequence>MKSKAIRNHAKPAATAGLVLLALVSSVVIARSAETQGLSARPHPDNAVVQDTYVDESLDYKLFLHRQASLAPPPEGAAR</sequence>